<evidence type="ECO:0000256" key="1">
    <source>
        <dbReference type="ARBA" id="ARBA00004651"/>
    </source>
</evidence>
<sequence length="321" mass="32331">MKVPFRGRRRVAAPGSSAGTLERLAVLLEAGVAPAAAWAHLAAASRDAAEEQLLRGVAEALARGEPGAPALAGALAAPETDETVARAEWQQAAAAWEVSEISGAPLAACLRSSAEAARALAQARREADVALSGPVATSKVVLALPVAGLLIGVLLGFDTLLVLVTTPLGWALVASAAGLVAAARSWNARLVARAAPPPGVPGLDLELLAVALSAGGSWGNARRLVAEALGTHCPESALDTPASEIDSLVELSQRAGVPGAALLRSAAAERRRDARAAAAMAAERLGVVLMLPLGVCVLPAFLLVGVVPLFVALLSSTGWSS</sequence>
<dbReference type="PANTHER" id="PTHR35007:SF4">
    <property type="entry name" value="CONSERVED TRANSMEMBRANE PROTEIN-RELATED"/>
    <property type="match status" value="1"/>
</dbReference>
<dbReference type="Pfam" id="PF00482">
    <property type="entry name" value="T2SSF"/>
    <property type="match status" value="1"/>
</dbReference>
<name>A0ABM8GTK3_9MICO</name>
<dbReference type="Proteomes" id="UP001321486">
    <property type="component" value="Chromosome"/>
</dbReference>
<feature type="transmembrane region" description="Helical" evidence="6">
    <location>
        <begin position="140"/>
        <end position="162"/>
    </location>
</feature>
<keyword evidence="3 6" id="KW-0812">Transmembrane</keyword>
<evidence type="ECO:0000256" key="5">
    <source>
        <dbReference type="ARBA" id="ARBA00023136"/>
    </source>
</evidence>
<gene>
    <name evidence="8" type="ORF">GCM10025867_38790</name>
</gene>
<keyword evidence="4 6" id="KW-1133">Transmembrane helix</keyword>
<proteinExistence type="predicted"/>
<evidence type="ECO:0000256" key="4">
    <source>
        <dbReference type="ARBA" id="ARBA00022989"/>
    </source>
</evidence>
<keyword evidence="2" id="KW-1003">Cell membrane</keyword>
<evidence type="ECO:0000256" key="3">
    <source>
        <dbReference type="ARBA" id="ARBA00022692"/>
    </source>
</evidence>
<evidence type="ECO:0000256" key="2">
    <source>
        <dbReference type="ARBA" id="ARBA00022475"/>
    </source>
</evidence>
<dbReference type="RefSeq" id="WP_286344355.1">
    <property type="nucleotide sequence ID" value="NZ_AP027732.1"/>
</dbReference>
<keyword evidence="9" id="KW-1185">Reference proteome</keyword>
<feature type="transmembrane region" description="Helical" evidence="6">
    <location>
        <begin position="168"/>
        <end position="186"/>
    </location>
</feature>
<keyword evidence="5 6" id="KW-0472">Membrane</keyword>
<dbReference type="InterPro" id="IPR018076">
    <property type="entry name" value="T2SS_GspF_dom"/>
</dbReference>
<evidence type="ECO:0000259" key="7">
    <source>
        <dbReference type="Pfam" id="PF00482"/>
    </source>
</evidence>
<comment type="subcellular location">
    <subcellularLocation>
        <location evidence="1">Cell membrane</location>
        <topology evidence="1">Multi-pass membrane protein</topology>
    </subcellularLocation>
</comment>
<evidence type="ECO:0000256" key="6">
    <source>
        <dbReference type="SAM" id="Phobius"/>
    </source>
</evidence>
<accession>A0ABM8GTK3</accession>
<dbReference type="EMBL" id="AP027732">
    <property type="protein sequence ID" value="BDZ51638.1"/>
    <property type="molecule type" value="Genomic_DNA"/>
</dbReference>
<evidence type="ECO:0000313" key="9">
    <source>
        <dbReference type="Proteomes" id="UP001321486"/>
    </source>
</evidence>
<reference evidence="9" key="1">
    <citation type="journal article" date="2019" name="Int. J. Syst. Evol. Microbiol.">
        <title>The Global Catalogue of Microorganisms (GCM) 10K type strain sequencing project: providing services to taxonomists for standard genome sequencing and annotation.</title>
        <authorList>
            <consortium name="The Broad Institute Genomics Platform"/>
            <consortium name="The Broad Institute Genome Sequencing Center for Infectious Disease"/>
            <person name="Wu L."/>
            <person name="Ma J."/>
        </authorList>
    </citation>
    <scope>NUCLEOTIDE SEQUENCE [LARGE SCALE GENOMIC DNA]</scope>
    <source>
        <strain evidence="9">NBRC 108728</strain>
    </source>
</reference>
<dbReference type="PANTHER" id="PTHR35007">
    <property type="entry name" value="INTEGRAL MEMBRANE PROTEIN-RELATED"/>
    <property type="match status" value="1"/>
</dbReference>
<feature type="domain" description="Type II secretion system protein GspF" evidence="7">
    <location>
        <begin position="21"/>
        <end position="153"/>
    </location>
</feature>
<feature type="transmembrane region" description="Helical" evidence="6">
    <location>
        <begin position="285"/>
        <end position="314"/>
    </location>
</feature>
<organism evidence="8 9">
    <name type="scientific">Frondihabitans sucicola</name>
    <dbReference type="NCBI Taxonomy" id="1268041"/>
    <lineage>
        <taxon>Bacteria</taxon>
        <taxon>Bacillati</taxon>
        <taxon>Actinomycetota</taxon>
        <taxon>Actinomycetes</taxon>
        <taxon>Micrococcales</taxon>
        <taxon>Microbacteriaceae</taxon>
        <taxon>Frondihabitans</taxon>
    </lineage>
</organism>
<protein>
    <recommendedName>
        <fullName evidence="7">Type II secretion system protein GspF domain-containing protein</fullName>
    </recommendedName>
</protein>
<evidence type="ECO:0000313" key="8">
    <source>
        <dbReference type="EMBL" id="BDZ51638.1"/>
    </source>
</evidence>